<dbReference type="InterPro" id="IPR050834">
    <property type="entry name" value="Glycosyltransf_2"/>
</dbReference>
<dbReference type="PANTHER" id="PTHR43685:SF2">
    <property type="entry name" value="GLYCOSYLTRANSFERASE 2-LIKE DOMAIN-CONTAINING PROTEIN"/>
    <property type="match status" value="1"/>
</dbReference>
<dbReference type="PANTHER" id="PTHR43685">
    <property type="entry name" value="GLYCOSYLTRANSFERASE"/>
    <property type="match status" value="1"/>
</dbReference>
<organism evidence="2 3">
    <name type="scientific">Clostridium sulfidigenes</name>
    <dbReference type="NCBI Taxonomy" id="318464"/>
    <lineage>
        <taxon>Bacteria</taxon>
        <taxon>Bacillati</taxon>
        <taxon>Bacillota</taxon>
        <taxon>Clostridia</taxon>
        <taxon>Eubacteriales</taxon>
        <taxon>Clostridiaceae</taxon>
        <taxon>Clostridium</taxon>
    </lineage>
</organism>
<feature type="domain" description="Glycosyltransferase 2-like" evidence="1">
    <location>
        <begin position="8"/>
        <end position="114"/>
    </location>
</feature>
<dbReference type="AlphaFoldDB" id="A0A927ZKA4"/>
<reference evidence="2" key="1">
    <citation type="submission" date="2019-04" db="EMBL/GenBank/DDBJ databases">
        <title>Evolution of Biomass-Degrading Anaerobic Consortia Revealed by Metagenomics.</title>
        <authorList>
            <person name="Peng X."/>
        </authorList>
    </citation>
    <scope>NUCLEOTIDE SEQUENCE</scope>
    <source>
        <strain evidence="2">SIG254</strain>
    </source>
</reference>
<dbReference type="Gene3D" id="3.90.550.10">
    <property type="entry name" value="Spore Coat Polysaccharide Biosynthesis Protein SpsA, Chain A"/>
    <property type="match status" value="1"/>
</dbReference>
<evidence type="ECO:0000259" key="1">
    <source>
        <dbReference type="Pfam" id="PF00535"/>
    </source>
</evidence>
<comment type="caution">
    <text evidence="2">The sequence shown here is derived from an EMBL/GenBank/DDBJ whole genome shotgun (WGS) entry which is preliminary data.</text>
</comment>
<gene>
    <name evidence="2" type="ORF">E7215_16010</name>
</gene>
<dbReference type="InterPro" id="IPR029044">
    <property type="entry name" value="Nucleotide-diphossugar_trans"/>
</dbReference>
<evidence type="ECO:0000313" key="3">
    <source>
        <dbReference type="Proteomes" id="UP000768462"/>
    </source>
</evidence>
<sequence length="313" mass="36542">MVSEKVIILLATYNGAKYIKEQVNSILNQEYEDWTLYICDDGSSDDTVRIINDYSSAYKEKIKIIDGKKFGNARDNFLHLLACCVGDYFMFCDQDDVWDSAKVSETLKVMKAAEREKGKSEPIMIFSDLKVVDEKMNTINDSFAKYQGINPNRTNFNELIIQNVVTGCTVMINDELKSLVLQYNNSTKILMHDWWIALVASKFGTIRYINKQLINYRQHSSNSVGAKNVNSLKYYFEKIKNVNKIRKSLEMTRLQAKEFLNVYRDTLSEEDVNAITRYVEIMNFNKFKRIHFYRKNKILKSKFIQNIGLFLWG</sequence>
<name>A0A927ZKA4_9CLOT</name>
<accession>A0A927ZKA4</accession>
<proteinExistence type="predicted"/>
<dbReference type="Pfam" id="PF00535">
    <property type="entry name" value="Glycos_transf_2"/>
    <property type="match status" value="1"/>
</dbReference>
<dbReference type="SUPFAM" id="SSF53448">
    <property type="entry name" value="Nucleotide-diphospho-sugar transferases"/>
    <property type="match status" value="1"/>
</dbReference>
<dbReference type="CDD" id="cd04196">
    <property type="entry name" value="GT_2_like_d"/>
    <property type="match status" value="1"/>
</dbReference>
<dbReference type="EMBL" id="SVCM01000188">
    <property type="protein sequence ID" value="MBE6061647.1"/>
    <property type="molecule type" value="Genomic_DNA"/>
</dbReference>
<dbReference type="Proteomes" id="UP000768462">
    <property type="component" value="Unassembled WGS sequence"/>
</dbReference>
<protein>
    <submittedName>
        <fullName evidence="2">Glycosyltransferase family 2 protein</fullName>
    </submittedName>
</protein>
<dbReference type="InterPro" id="IPR001173">
    <property type="entry name" value="Glyco_trans_2-like"/>
</dbReference>
<evidence type="ECO:0000313" key="2">
    <source>
        <dbReference type="EMBL" id="MBE6061647.1"/>
    </source>
</evidence>